<dbReference type="Ensembl" id="ENSSSUT00005006855.1">
    <property type="protein sequence ID" value="ENSSSUP00005005922.1"/>
    <property type="gene ID" value="ENSSSUG00005003848.1"/>
</dbReference>
<evidence type="ECO:0000313" key="1">
    <source>
        <dbReference type="Ensembl" id="ENSSSUP00005005922.1"/>
    </source>
</evidence>
<dbReference type="Proteomes" id="UP000472268">
    <property type="component" value="Chromosome 3"/>
</dbReference>
<reference evidence="1 2" key="1">
    <citation type="submission" date="2019-05" db="EMBL/GenBank/DDBJ databases">
        <title>A Chromosome-scale Meerkat (S. suricatta) Genome Assembly.</title>
        <authorList>
            <person name="Dudchenko O."/>
            <person name="Lieberman Aiden E."/>
            <person name="Tung J."/>
            <person name="Barreiro L.B."/>
            <person name="Clutton-Brock T.H."/>
        </authorList>
    </citation>
    <scope>NUCLEOTIDE SEQUENCE [LARGE SCALE GENOMIC DNA]</scope>
</reference>
<organism evidence="1 2">
    <name type="scientific">Suricata suricatta</name>
    <name type="common">Meerkat</name>
    <dbReference type="NCBI Taxonomy" id="37032"/>
    <lineage>
        <taxon>Eukaryota</taxon>
        <taxon>Metazoa</taxon>
        <taxon>Chordata</taxon>
        <taxon>Craniata</taxon>
        <taxon>Vertebrata</taxon>
        <taxon>Euteleostomi</taxon>
        <taxon>Mammalia</taxon>
        <taxon>Eutheria</taxon>
        <taxon>Laurasiatheria</taxon>
        <taxon>Carnivora</taxon>
        <taxon>Feliformia</taxon>
        <taxon>Herpestidae</taxon>
        <taxon>Suricata</taxon>
    </lineage>
</organism>
<accession>A0A673SXQ2</accession>
<reference evidence="1" key="2">
    <citation type="submission" date="2025-08" db="UniProtKB">
        <authorList>
            <consortium name="Ensembl"/>
        </authorList>
    </citation>
    <scope>IDENTIFICATION</scope>
</reference>
<dbReference type="InterPro" id="IPR036249">
    <property type="entry name" value="Thioredoxin-like_sf"/>
</dbReference>
<dbReference type="Gene3D" id="3.40.30.10">
    <property type="entry name" value="Glutaredoxin"/>
    <property type="match status" value="1"/>
</dbReference>
<reference evidence="1" key="3">
    <citation type="submission" date="2025-09" db="UniProtKB">
        <authorList>
            <consortium name="Ensembl"/>
        </authorList>
    </citation>
    <scope>IDENTIFICATION</scope>
</reference>
<keyword evidence="2" id="KW-1185">Reference proteome</keyword>
<sequence>MLGLRVSMAEEFVSCRIQPRKVVVFIKPSCPYCRRTDPRAPQPIALQTRAFGICRYHSHQ</sequence>
<evidence type="ECO:0000313" key="2">
    <source>
        <dbReference type="Proteomes" id="UP000472268"/>
    </source>
</evidence>
<dbReference type="SUPFAM" id="SSF52833">
    <property type="entry name" value="Thioredoxin-like"/>
    <property type="match status" value="1"/>
</dbReference>
<dbReference type="AlphaFoldDB" id="A0A673SXQ2"/>
<protein>
    <recommendedName>
        <fullName evidence="3">Glutaredoxin domain-containing protein</fullName>
    </recommendedName>
</protein>
<name>A0A673SXQ2_SURSU</name>
<proteinExistence type="predicted"/>
<evidence type="ECO:0008006" key="3">
    <source>
        <dbReference type="Google" id="ProtNLM"/>
    </source>
</evidence>